<dbReference type="SUPFAM" id="SSF54862">
    <property type="entry name" value="4Fe-4S ferredoxins"/>
    <property type="match status" value="1"/>
</dbReference>
<dbReference type="InterPro" id="IPR013352">
    <property type="entry name" value="Fe_hydrogenase_subset"/>
</dbReference>
<feature type="domain" description="4Fe-4S ferredoxin-type" evidence="9">
    <location>
        <begin position="136"/>
        <end position="169"/>
    </location>
</feature>
<evidence type="ECO:0000256" key="4">
    <source>
        <dbReference type="ARBA" id="ARBA00022737"/>
    </source>
</evidence>
<dbReference type="Gene3D" id="3.30.70.20">
    <property type="match status" value="1"/>
</dbReference>
<dbReference type="Pfam" id="PF13510">
    <property type="entry name" value="Fer2_4"/>
    <property type="match status" value="1"/>
</dbReference>
<dbReference type="InterPro" id="IPR019574">
    <property type="entry name" value="NADH_UbQ_OxRdtase_Gsu_4Fe4S-bd"/>
</dbReference>
<feature type="domain" description="4Fe-4S His(Cys)3-ligated-type" evidence="10">
    <location>
        <begin position="78"/>
        <end position="117"/>
    </location>
</feature>
<keyword evidence="5" id="KW-0560">Oxidoreductase</keyword>
<keyword evidence="7" id="KW-0411">Iron-sulfur</keyword>
<dbReference type="InterPro" id="IPR050340">
    <property type="entry name" value="Cytosolic_Fe-S_CAF"/>
</dbReference>
<dbReference type="Gene3D" id="3.40.950.10">
    <property type="entry name" value="Fe-only Hydrogenase (Larger Subunit), Chain L, domain 3"/>
    <property type="match status" value="1"/>
</dbReference>
<dbReference type="SMART" id="SM00902">
    <property type="entry name" value="Fe_hyd_SSU"/>
    <property type="match status" value="1"/>
</dbReference>
<dbReference type="PROSITE" id="PS51839">
    <property type="entry name" value="4FE4S_HC3"/>
    <property type="match status" value="1"/>
</dbReference>
<dbReference type="SUPFAM" id="SSF53920">
    <property type="entry name" value="Fe-only hydrogenase"/>
    <property type="match status" value="1"/>
</dbReference>
<dbReference type="FunFam" id="3.10.20.740:FF:000005">
    <property type="entry name" value="NADH:ubiquinone oxidoreductase subunit"/>
    <property type="match status" value="1"/>
</dbReference>
<keyword evidence="12" id="KW-1185">Reference proteome</keyword>
<dbReference type="InterPro" id="IPR049830">
    <property type="entry name" value="HndD"/>
</dbReference>
<keyword evidence="1" id="KW-0004">4Fe-4S</keyword>
<dbReference type="PROSITE" id="PS51379">
    <property type="entry name" value="4FE4S_FER_2"/>
    <property type="match status" value="2"/>
</dbReference>
<dbReference type="EMBL" id="FOIM01000012">
    <property type="protein sequence ID" value="SET72887.1"/>
    <property type="molecule type" value="Genomic_DNA"/>
</dbReference>
<dbReference type="Pfam" id="PF02906">
    <property type="entry name" value="Fe_hyd_lg_C"/>
    <property type="match status" value="1"/>
</dbReference>
<dbReference type="Pfam" id="PF02256">
    <property type="entry name" value="Fe_hyd_SSU"/>
    <property type="match status" value="1"/>
</dbReference>
<keyword evidence="2" id="KW-0001">2Fe-2S</keyword>
<dbReference type="InterPro" id="IPR017900">
    <property type="entry name" value="4Fe4S_Fe_S_CS"/>
</dbReference>
<dbReference type="RefSeq" id="WP_092364415.1">
    <property type="nucleotide sequence ID" value="NZ_FOIM01000012.1"/>
</dbReference>
<dbReference type="NCBIfam" id="NF040763">
    <property type="entry name" value="FeFe_hydrog_A6"/>
    <property type="match status" value="1"/>
</dbReference>
<keyword evidence="6" id="KW-0408">Iron</keyword>
<dbReference type="GO" id="GO:0051537">
    <property type="term" value="F:2 iron, 2 sulfur cluster binding"/>
    <property type="evidence" value="ECO:0007669"/>
    <property type="project" value="UniProtKB-KW"/>
</dbReference>
<dbReference type="Gene3D" id="3.10.20.740">
    <property type="match status" value="1"/>
</dbReference>
<sequence length="597" mass="64599">MLHLTINGKPVEVPEGSTIMEAAEAAGVKVPSLCHMKNVHQYGSCRICVVEVEGMKNLQASCMVKAREGMQVKTHSPKVLAARKVLYELLLSNHPKDCLSCNRNQSCELQELGYELGVTESRFEGAMSKAKVDISPSITRDTSKCILCRRCVTACAQIQKVGALQAQNRGFDTVISPAMGLPLNSTACAMCGQCTVVCPTGALQETDGLTPVWKALADPGKRVIVQVAPAVRAALGEEFGLPCGTPVTGKMATALHEIGFDDVFDTLFSADLTILEEGTELLGRLNAALTGGQAALPMITSCSPGWIKHIEHQFPGELDHLSTCKSPHTMMGAVVKTFYAEKTGTKPEDMFVVSVMPCTAKKYEIQRPEMEVDGIRDVDAVLTTRELARMIKKCGIDFVNLPEGEFDAPLGLGTGAADIFGVTGGVMEAALRTVYEVVTGSELPFEQLHVTPIVGLEQVKTASITIENTLPAYEHLKGVTVNIAVTSGLEGASMLMKEVAEGTSPYHFIEVMGCPGGCINGGGQPRCTEENYREKRARALYSEDERKVLRKSHENPDLMKLYGEWLGEPNGHLAHHLLHTHYVGRGKYNQLVDAEKQ</sequence>
<dbReference type="GO" id="GO:0051539">
    <property type="term" value="F:4 iron, 4 sulfur cluster binding"/>
    <property type="evidence" value="ECO:0007669"/>
    <property type="project" value="UniProtKB-KW"/>
</dbReference>
<dbReference type="SMART" id="SM00929">
    <property type="entry name" value="NADH-G_4Fe-4S_3"/>
    <property type="match status" value="1"/>
</dbReference>
<dbReference type="FunFam" id="3.30.70.20:FF:000035">
    <property type="entry name" value="Iron hydrogenase 1"/>
    <property type="match status" value="1"/>
</dbReference>
<dbReference type="InterPro" id="IPR036010">
    <property type="entry name" value="2Fe-2S_ferredoxin-like_sf"/>
</dbReference>
<evidence type="ECO:0000256" key="1">
    <source>
        <dbReference type="ARBA" id="ARBA00022485"/>
    </source>
</evidence>
<dbReference type="Proteomes" id="UP000198508">
    <property type="component" value="Unassembled WGS sequence"/>
</dbReference>
<organism evidence="11 12">
    <name type="scientific">Enterocloster lavalensis</name>
    <dbReference type="NCBI Taxonomy" id="460384"/>
    <lineage>
        <taxon>Bacteria</taxon>
        <taxon>Bacillati</taxon>
        <taxon>Bacillota</taxon>
        <taxon>Clostridia</taxon>
        <taxon>Lachnospirales</taxon>
        <taxon>Lachnospiraceae</taxon>
        <taxon>Enterocloster</taxon>
    </lineage>
</organism>
<dbReference type="InterPro" id="IPR003149">
    <property type="entry name" value="Fe_hydrogenase_ssu"/>
</dbReference>
<keyword evidence="3" id="KW-0479">Metal-binding</keyword>
<reference evidence="12" key="1">
    <citation type="submission" date="2016-10" db="EMBL/GenBank/DDBJ databases">
        <authorList>
            <person name="Varghese N."/>
            <person name="Submissions S."/>
        </authorList>
    </citation>
    <scope>NUCLEOTIDE SEQUENCE [LARGE SCALE GENOMIC DNA]</scope>
    <source>
        <strain evidence="12">NLAE-zl-G277</strain>
    </source>
</reference>
<dbReference type="SUPFAM" id="SSF54292">
    <property type="entry name" value="2Fe-2S ferredoxin-like"/>
    <property type="match status" value="1"/>
</dbReference>
<protein>
    <submittedName>
        <fullName evidence="11">NAD(P)-dependent iron-only hydrogenase catalytic subunit</fullName>
    </submittedName>
</protein>
<dbReference type="InterPro" id="IPR004108">
    <property type="entry name" value="Fe_hydrogenase_lsu_C"/>
</dbReference>
<dbReference type="Pfam" id="PF12838">
    <property type="entry name" value="Fer4_7"/>
    <property type="match status" value="1"/>
</dbReference>
<dbReference type="GO" id="GO:0008901">
    <property type="term" value="F:ferredoxin hydrogenase activity"/>
    <property type="evidence" value="ECO:0007669"/>
    <property type="project" value="InterPro"/>
</dbReference>
<dbReference type="PROSITE" id="PS00198">
    <property type="entry name" value="4FE4S_FER_1"/>
    <property type="match status" value="1"/>
</dbReference>
<dbReference type="PROSITE" id="PS51085">
    <property type="entry name" value="2FE2S_FER_2"/>
    <property type="match status" value="1"/>
</dbReference>
<dbReference type="InterPro" id="IPR036991">
    <property type="entry name" value="Fe_hydrogenase_ssu_sf"/>
</dbReference>
<gene>
    <name evidence="11" type="ORF">SAMN05216313_112127</name>
</gene>
<evidence type="ECO:0000256" key="6">
    <source>
        <dbReference type="ARBA" id="ARBA00023004"/>
    </source>
</evidence>
<dbReference type="NCBIfam" id="TIGR02512">
    <property type="entry name" value="FeFe_hydrog_A"/>
    <property type="match status" value="1"/>
</dbReference>
<evidence type="ECO:0000256" key="2">
    <source>
        <dbReference type="ARBA" id="ARBA00022714"/>
    </source>
</evidence>
<accession>A0A1I0GPA0</accession>
<dbReference type="InterPro" id="IPR001041">
    <property type="entry name" value="2Fe-2S_ferredoxin-type"/>
</dbReference>
<dbReference type="CDD" id="cd00207">
    <property type="entry name" value="fer2"/>
    <property type="match status" value="1"/>
</dbReference>
<evidence type="ECO:0000259" key="8">
    <source>
        <dbReference type="PROSITE" id="PS51085"/>
    </source>
</evidence>
<keyword evidence="4" id="KW-0677">Repeat</keyword>
<dbReference type="Gene3D" id="4.10.260.20">
    <property type="entry name" value="Iron hydrogenase, small subunit"/>
    <property type="match status" value="1"/>
</dbReference>
<feature type="domain" description="2Fe-2S ferredoxin-type" evidence="8">
    <location>
        <begin position="1"/>
        <end position="78"/>
    </location>
</feature>
<evidence type="ECO:0000256" key="3">
    <source>
        <dbReference type="ARBA" id="ARBA00022723"/>
    </source>
</evidence>
<evidence type="ECO:0000256" key="5">
    <source>
        <dbReference type="ARBA" id="ARBA00023002"/>
    </source>
</evidence>
<dbReference type="PANTHER" id="PTHR11615">
    <property type="entry name" value="NITRATE, FORMATE, IRON DEHYDROGENASE"/>
    <property type="match status" value="1"/>
</dbReference>
<dbReference type="Gene3D" id="3.40.50.1780">
    <property type="match status" value="1"/>
</dbReference>
<evidence type="ECO:0000259" key="9">
    <source>
        <dbReference type="PROSITE" id="PS51379"/>
    </source>
</evidence>
<feature type="domain" description="4Fe-4S ferredoxin-type" evidence="9">
    <location>
        <begin position="179"/>
        <end position="208"/>
    </location>
</feature>
<dbReference type="InterPro" id="IPR009016">
    <property type="entry name" value="Fe_hydrogenase"/>
</dbReference>
<evidence type="ECO:0000313" key="11">
    <source>
        <dbReference type="EMBL" id="SET72887.1"/>
    </source>
</evidence>
<proteinExistence type="predicted"/>
<name>A0A1I0GPA0_9FIRM</name>
<dbReference type="InterPro" id="IPR017896">
    <property type="entry name" value="4Fe4S_Fe-S-bd"/>
</dbReference>
<dbReference type="AlphaFoldDB" id="A0A1I0GPA0"/>
<dbReference type="STRING" id="460384.SAMN05216313_112127"/>
<dbReference type="GO" id="GO:0005506">
    <property type="term" value="F:iron ion binding"/>
    <property type="evidence" value="ECO:0007669"/>
    <property type="project" value="InterPro"/>
</dbReference>
<dbReference type="Pfam" id="PF10588">
    <property type="entry name" value="NADH-G_4Fe-4S_3"/>
    <property type="match status" value="1"/>
</dbReference>
<evidence type="ECO:0000256" key="7">
    <source>
        <dbReference type="ARBA" id="ARBA00023014"/>
    </source>
</evidence>
<evidence type="ECO:0000259" key="10">
    <source>
        <dbReference type="PROSITE" id="PS51839"/>
    </source>
</evidence>
<evidence type="ECO:0000313" key="12">
    <source>
        <dbReference type="Proteomes" id="UP000198508"/>
    </source>
</evidence>